<name>A0A520XB79_9DELT</name>
<feature type="binding site" evidence="4">
    <location>
        <position position="168"/>
    </location>
    <ligand>
        <name>S-methyl-5'-thioadenosine</name>
        <dbReference type="ChEBI" id="CHEBI:17509"/>
    </ligand>
</feature>
<dbReference type="SUPFAM" id="SSF53335">
    <property type="entry name" value="S-adenosyl-L-methionine-dependent methyltransferases"/>
    <property type="match status" value="1"/>
</dbReference>
<dbReference type="NCBIfam" id="TIGR00417">
    <property type="entry name" value="speE"/>
    <property type="match status" value="1"/>
</dbReference>
<keyword evidence="4 7" id="KW-0745">Spermidine biosynthesis</keyword>
<dbReference type="EMBL" id="SHMQ01000018">
    <property type="protein sequence ID" value="RZV38454.1"/>
    <property type="molecule type" value="Genomic_DNA"/>
</dbReference>
<dbReference type="InterPro" id="IPR035246">
    <property type="entry name" value="Spermidine_synt_N"/>
</dbReference>
<comment type="subunit">
    <text evidence="4">Homodimer or homotetramer.</text>
</comment>
<evidence type="ECO:0000256" key="7">
    <source>
        <dbReference type="RuleBase" id="RU003837"/>
    </source>
</evidence>
<dbReference type="InterPro" id="IPR029063">
    <property type="entry name" value="SAM-dependent_MTases_sf"/>
</dbReference>
<sequence>METWFFENQTGNFGIKIRVESILFHEFSDYQEIAVYDTLEFGRVLVLDKAVMFSDKNEFVYHEMLGLVPLFSHKKPERILIIGGGDGGVVRECLKNPFVKHIDLVEIDKKVIDVSKKFFPEIACKLDDKRVRILAEDGIAFVKRVNSGGREDEKYDVILIDSTDPVGPAEGLFRRDFYEAASGSLKTDGIFAAQTESPFFNKNLIKDVGKIIREIYEKSSLYLASIPVYPSGLWSFTAGSKKYDTKVINESYDNFDFAGLETDLKYYSREIHSASFILPNFIKEILK</sequence>
<dbReference type="Proteomes" id="UP000322454">
    <property type="component" value="Unassembled WGS sequence"/>
</dbReference>
<dbReference type="PANTHER" id="PTHR11558:SF11">
    <property type="entry name" value="SPERMIDINE SYNTHASE"/>
    <property type="match status" value="1"/>
</dbReference>
<feature type="domain" description="PABS" evidence="8">
    <location>
        <begin position="2"/>
        <end position="241"/>
    </location>
</feature>
<dbReference type="PROSITE" id="PS51006">
    <property type="entry name" value="PABS_2"/>
    <property type="match status" value="1"/>
</dbReference>
<evidence type="ECO:0000256" key="2">
    <source>
        <dbReference type="ARBA" id="ARBA00022679"/>
    </source>
</evidence>
<dbReference type="InterPro" id="IPR030373">
    <property type="entry name" value="PABS_CS"/>
</dbReference>
<dbReference type="UniPathway" id="UPA00248">
    <property type="reaction ID" value="UER00314"/>
</dbReference>
<feature type="binding site" evidence="4">
    <location>
        <begin position="137"/>
        <end position="138"/>
    </location>
    <ligand>
        <name>S-methyl-5'-thioadenosine</name>
        <dbReference type="ChEBI" id="CHEBI:17509"/>
    </ligand>
</feature>
<dbReference type="PROSITE" id="PS01330">
    <property type="entry name" value="PABS_1"/>
    <property type="match status" value="1"/>
</dbReference>
<feature type="binding site" evidence="4">
    <location>
        <position position="31"/>
    </location>
    <ligand>
        <name>S-methyl-5'-thioadenosine</name>
        <dbReference type="ChEBI" id="CHEBI:17509"/>
    </ligand>
</feature>
<dbReference type="GO" id="GO:0004766">
    <property type="term" value="F:spermidine synthase activity"/>
    <property type="evidence" value="ECO:0007669"/>
    <property type="project" value="UniProtKB-UniRule"/>
</dbReference>
<gene>
    <name evidence="4" type="primary">speE</name>
    <name evidence="9" type="ORF">EVJ48_06940</name>
</gene>
<feature type="binding site" evidence="4">
    <location>
        <position position="86"/>
    </location>
    <ligand>
        <name>spermidine</name>
        <dbReference type="ChEBI" id="CHEBI:57834"/>
    </ligand>
</feature>
<dbReference type="InterPro" id="IPR037163">
    <property type="entry name" value="Spermidine_synt_N_sf"/>
</dbReference>
<keyword evidence="2 4" id="KW-0808">Transferase</keyword>
<evidence type="ECO:0000256" key="5">
    <source>
        <dbReference type="PROSITE-ProRule" id="PRU00354"/>
    </source>
</evidence>
<dbReference type="Pfam" id="PF17284">
    <property type="entry name" value="Spermine_synt_N"/>
    <property type="match status" value="1"/>
</dbReference>
<comment type="function">
    <text evidence="4">Catalyzes the irreversible transfer of a propylamine group from the amino donor S-adenosylmethioninamine (decarboxy-AdoMet) to putrescine (1,4-diaminobutane) to yield spermidine.</text>
</comment>
<dbReference type="InterPro" id="IPR030374">
    <property type="entry name" value="PABS"/>
</dbReference>
<dbReference type="NCBIfam" id="NF002010">
    <property type="entry name" value="PRK00811.1"/>
    <property type="match status" value="1"/>
</dbReference>
<evidence type="ECO:0000256" key="3">
    <source>
        <dbReference type="ARBA" id="ARBA00023115"/>
    </source>
</evidence>
<evidence type="ECO:0000313" key="9">
    <source>
        <dbReference type="EMBL" id="RZV38454.1"/>
    </source>
</evidence>
<dbReference type="GO" id="GO:0005829">
    <property type="term" value="C:cytosol"/>
    <property type="evidence" value="ECO:0007669"/>
    <property type="project" value="TreeGrafter"/>
</dbReference>
<evidence type="ECO:0000259" key="8">
    <source>
        <dbReference type="PROSITE" id="PS51006"/>
    </source>
</evidence>
<dbReference type="Gene3D" id="2.30.140.10">
    <property type="entry name" value="Spermidine synthase, tetramerisation domain"/>
    <property type="match status" value="1"/>
</dbReference>
<comment type="catalytic activity">
    <reaction evidence="4 7">
        <text>S-adenosyl 3-(methylsulfanyl)propylamine + putrescine = S-methyl-5'-thioadenosine + spermidine + H(+)</text>
        <dbReference type="Rhea" id="RHEA:12721"/>
        <dbReference type="ChEBI" id="CHEBI:15378"/>
        <dbReference type="ChEBI" id="CHEBI:17509"/>
        <dbReference type="ChEBI" id="CHEBI:57443"/>
        <dbReference type="ChEBI" id="CHEBI:57834"/>
        <dbReference type="ChEBI" id="CHEBI:326268"/>
        <dbReference type="EC" id="2.5.1.16"/>
    </reaction>
</comment>
<dbReference type="AlphaFoldDB" id="A0A520XB79"/>
<dbReference type="HAMAP" id="MF_00198">
    <property type="entry name" value="Spermidine_synth"/>
    <property type="match status" value="1"/>
</dbReference>
<dbReference type="Gene3D" id="3.40.50.150">
    <property type="entry name" value="Vaccinia Virus protein VP39"/>
    <property type="match status" value="1"/>
</dbReference>
<dbReference type="GO" id="GO:0008295">
    <property type="term" value="P:spermidine biosynthetic process"/>
    <property type="evidence" value="ECO:0007669"/>
    <property type="project" value="UniProtKB-UniRule"/>
</dbReference>
<dbReference type="EC" id="2.5.1.16" evidence="4"/>
<feature type="binding site" evidence="4">
    <location>
        <position position="106"/>
    </location>
    <ligand>
        <name>S-methyl-5'-thioadenosine</name>
        <dbReference type="ChEBI" id="CHEBI:17509"/>
    </ligand>
</feature>
<dbReference type="InterPro" id="IPR001045">
    <property type="entry name" value="Spermi_synthase"/>
</dbReference>
<feature type="binding site" evidence="4">
    <location>
        <position position="62"/>
    </location>
    <ligand>
        <name>spermidine</name>
        <dbReference type="ChEBI" id="CHEBI:57834"/>
    </ligand>
</feature>
<comment type="pathway">
    <text evidence="4">Amine and polyamine biosynthesis; spermidine biosynthesis; spermidine from putrescine: step 1/1.</text>
</comment>
<dbReference type="PANTHER" id="PTHR11558">
    <property type="entry name" value="SPERMIDINE/SPERMINE SYNTHASE"/>
    <property type="match status" value="1"/>
</dbReference>
<feature type="binding site" evidence="4">
    <location>
        <begin position="161"/>
        <end position="164"/>
    </location>
    <ligand>
        <name>spermidine</name>
        <dbReference type="ChEBI" id="CHEBI:57834"/>
    </ligand>
</feature>
<evidence type="ECO:0000313" key="10">
    <source>
        <dbReference type="Proteomes" id="UP000322454"/>
    </source>
</evidence>
<proteinExistence type="inferred from homology"/>
<evidence type="ECO:0000256" key="4">
    <source>
        <dbReference type="HAMAP-Rule" id="MF_00198"/>
    </source>
</evidence>
<organism evidence="9 10">
    <name type="scientific">Candidatus Acidulodesulfobacterium acidiphilum</name>
    <dbReference type="NCBI Taxonomy" id="2597224"/>
    <lineage>
        <taxon>Bacteria</taxon>
        <taxon>Deltaproteobacteria</taxon>
        <taxon>Candidatus Acidulodesulfobacterales</taxon>
        <taxon>Candidatus Acidulodesulfobacterium</taxon>
    </lineage>
</organism>
<accession>A0A520XB79</accession>
<evidence type="ECO:0000256" key="1">
    <source>
        <dbReference type="ARBA" id="ARBA00007867"/>
    </source>
</evidence>
<keyword evidence="3 4" id="KW-0620">Polyamine biosynthesis</keyword>
<comment type="similarity">
    <text evidence="1 4 6">Belongs to the spermidine/spermine synthase family.</text>
</comment>
<evidence type="ECO:0000256" key="6">
    <source>
        <dbReference type="RuleBase" id="RU003836"/>
    </source>
</evidence>
<dbReference type="Pfam" id="PF01564">
    <property type="entry name" value="Spermine_synth"/>
    <property type="match status" value="1"/>
</dbReference>
<reference evidence="9 10" key="1">
    <citation type="submission" date="2019-01" db="EMBL/GenBank/DDBJ databases">
        <title>Insights into ecological role of a new deltaproteobacterial order Candidatus Sinidesulfobacterales (Sva0485) by metagenomics and metatranscriptomics.</title>
        <authorList>
            <person name="Tan S."/>
            <person name="Liu J."/>
            <person name="Fang Y."/>
            <person name="Hedlund B."/>
            <person name="Lian Z.-H."/>
            <person name="Huang L.-Y."/>
            <person name="Li J.-T."/>
            <person name="Huang L.-N."/>
            <person name="Li W.-J."/>
            <person name="Jiang H.-C."/>
            <person name="Dong H.-L."/>
            <person name="Shu W.-S."/>
        </authorList>
    </citation>
    <scope>NUCLEOTIDE SEQUENCE [LARGE SCALE GENOMIC DNA]</scope>
    <source>
        <strain evidence="9">AP4</strain>
    </source>
</reference>
<protein>
    <recommendedName>
        <fullName evidence="4">Polyamine aminopropyltransferase</fullName>
    </recommendedName>
    <alternativeName>
        <fullName evidence="4">Putrescine aminopropyltransferase</fullName>
        <shortName evidence="4">PAPT</shortName>
    </alternativeName>
    <alternativeName>
        <fullName evidence="4">Spermidine synthase</fullName>
        <shortName evidence="4">SPDS</shortName>
        <shortName evidence="4">SPDSY</shortName>
        <ecNumber evidence="4">2.5.1.16</ecNumber>
    </alternativeName>
</protein>
<comment type="caution">
    <text evidence="9">The sequence shown here is derived from an EMBL/GenBank/DDBJ whole genome shotgun (WGS) entry which is preliminary data.</text>
</comment>
<feature type="active site" description="Proton acceptor" evidence="4 5">
    <location>
        <position position="161"/>
    </location>
</feature>